<dbReference type="Proteomes" id="UP000005239">
    <property type="component" value="Unassembled WGS sequence"/>
</dbReference>
<evidence type="ECO:0000313" key="2">
    <source>
        <dbReference type="Proteomes" id="UP000005239"/>
    </source>
</evidence>
<accession>A0A8R1UZ54</accession>
<dbReference type="EnsemblMetazoa" id="PPA44391.1">
    <property type="protein sequence ID" value="PPA44391.1"/>
    <property type="gene ID" value="WBGene00282760"/>
</dbReference>
<evidence type="ECO:0000313" key="1">
    <source>
        <dbReference type="EnsemblMetazoa" id="PPA44391.1"/>
    </source>
</evidence>
<reference evidence="2" key="1">
    <citation type="journal article" date="2008" name="Nat. Genet.">
        <title>The Pristionchus pacificus genome provides a unique perspective on nematode lifestyle and parasitism.</title>
        <authorList>
            <person name="Dieterich C."/>
            <person name="Clifton S.W."/>
            <person name="Schuster L.N."/>
            <person name="Chinwalla A."/>
            <person name="Delehaunty K."/>
            <person name="Dinkelacker I."/>
            <person name="Fulton L."/>
            <person name="Fulton R."/>
            <person name="Godfrey J."/>
            <person name="Minx P."/>
            <person name="Mitreva M."/>
            <person name="Roeseler W."/>
            <person name="Tian H."/>
            <person name="Witte H."/>
            <person name="Yang S.P."/>
            <person name="Wilson R.K."/>
            <person name="Sommer R.J."/>
        </authorList>
    </citation>
    <scope>NUCLEOTIDE SEQUENCE [LARGE SCALE GENOMIC DNA]</scope>
    <source>
        <strain evidence="2">PS312</strain>
    </source>
</reference>
<accession>A0A2A6BG51</accession>
<gene>
    <name evidence="1" type="primary">WBGene00282760</name>
</gene>
<reference evidence="1" key="2">
    <citation type="submission" date="2022-06" db="UniProtKB">
        <authorList>
            <consortium name="EnsemblMetazoa"/>
        </authorList>
    </citation>
    <scope>IDENTIFICATION</scope>
    <source>
        <strain evidence="1">PS312</strain>
    </source>
</reference>
<protein>
    <submittedName>
        <fullName evidence="1">Uncharacterized protein</fullName>
    </submittedName>
</protein>
<organism evidence="1 2">
    <name type="scientific">Pristionchus pacificus</name>
    <name type="common">Parasitic nematode worm</name>
    <dbReference type="NCBI Taxonomy" id="54126"/>
    <lineage>
        <taxon>Eukaryota</taxon>
        <taxon>Metazoa</taxon>
        <taxon>Ecdysozoa</taxon>
        <taxon>Nematoda</taxon>
        <taxon>Chromadorea</taxon>
        <taxon>Rhabditida</taxon>
        <taxon>Rhabditina</taxon>
        <taxon>Diplogasteromorpha</taxon>
        <taxon>Diplogasteroidea</taxon>
        <taxon>Neodiplogasteridae</taxon>
        <taxon>Pristionchus</taxon>
    </lineage>
</organism>
<keyword evidence="2" id="KW-1185">Reference proteome</keyword>
<dbReference type="AlphaFoldDB" id="A0A2A6BG51"/>
<name>A0A2A6BG51_PRIPA</name>
<sequence length="77" mass="8916">MSIVLSAHINLTSIFRFGMKGETCQICHSQLFDEPRNNKIQFALEQDLRSVNCALNCSRICLPRENTAFDNWNRKNI</sequence>
<proteinExistence type="predicted"/>